<evidence type="ECO:0000313" key="1">
    <source>
        <dbReference type="EMBL" id="POM78206.1"/>
    </source>
</evidence>
<accession>A0A2P4YK88</accession>
<dbReference type="Proteomes" id="UP000237271">
    <property type="component" value="Unassembled WGS sequence"/>
</dbReference>
<dbReference type="OrthoDB" id="64244at2759"/>
<name>A0A2P4YK88_9STRA</name>
<proteinExistence type="predicted"/>
<protein>
    <submittedName>
        <fullName evidence="1">Uncharacterized protein</fullName>
    </submittedName>
</protein>
<gene>
    <name evidence="1" type="ORF">PHPALM_4285</name>
</gene>
<dbReference type="AlphaFoldDB" id="A0A2P4YK88"/>
<sequence length="156" mass="19244">MTQRGRSYIAETTFWDYSDSHPKLLETIKTLCWKRLTDDTRLNFYQDVYLHAKDRFIKEEARVMLENALGMWRTHEPRQRLARWKTFVAYRKLLHRGDTHFRTCSAVKLVKRFRQNCKRRQEMRSLVQVAEKHCDFSLIRFTFQPWVLFWRSMQFM</sequence>
<keyword evidence="2" id="KW-1185">Reference proteome</keyword>
<evidence type="ECO:0000313" key="2">
    <source>
        <dbReference type="Proteomes" id="UP000237271"/>
    </source>
</evidence>
<comment type="caution">
    <text evidence="1">The sequence shown here is derived from an EMBL/GenBank/DDBJ whole genome shotgun (WGS) entry which is preliminary data.</text>
</comment>
<organism evidence="1 2">
    <name type="scientific">Phytophthora palmivora</name>
    <dbReference type="NCBI Taxonomy" id="4796"/>
    <lineage>
        <taxon>Eukaryota</taxon>
        <taxon>Sar</taxon>
        <taxon>Stramenopiles</taxon>
        <taxon>Oomycota</taxon>
        <taxon>Peronosporomycetes</taxon>
        <taxon>Peronosporales</taxon>
        <taxon>Peronosporaceae</taxon>
        <taxon>Phytophthora</taxon>
    </lineage>
</organism>
<dbReference type="EMBL" id="NCKW01002100">
    <property type="protein sequence ID" value="POM78206.1"/>
    <property type="molecule type" value="Genomic_DNA"/>
</dbReference>
<reference evidence="1 2" key="1">
    <citation type="journal article" date="2017" name="Genome Biol. Evol.">
        <title>Phytophthora megakarya and P. palmivora, closely related causal agents of cacao black pod rot, underwent increases in genome sizes and gene numbers by different mechanisms.</title>
        <authorList>
            <person name="Ali S.S."/>
            <person name="Shao J."/>
            <person name="Lary D.J."/>
            <person name="Kronmiller B."/>
            <person name="Shen D."/>
            <person name="Strem M.D."/>
            <person name="Amoako-Attah I."/>
            <person name="Akrofi A.Y."/>
            <person name="Begoude B.A."/>
            <person name="Ten Hoopen G.M."/>
            <person name="Coulibaly K."/>
            <person name="Kebe B.I."/>
            <person name="Melnick R.L."/>
            <person name="Guiltinan M.J."/>
            <person name="Tyler B.M."/>
            <person name="Meinhardt L.W."/>
            <person name="Bailey B.A."/>
        </authorList>
    </citation>
    <scope>NUCLEOTIDE SEQUENCE [LARGE SCALE GENOMIC DNA]</scope>
    <source>
        <strain evidence="2">sbr112.9</strain>
    </source>
</reference>